<feature type="domain" description="ARG and Rhodanese-Phosphatase-superfamily-associated" evidence="1">
    <location>
        <begin position="1"/>
        <end position="227"/>
    </location>
</feature>
<dbReference type="InterPro" id="IPR046699">
    <property type="entry name" value="ARPP-1"/>
</dbReference>
<sequence length="243" mass="26919">MAGEQLIGAKQNRVLNVSIMIAAHGKVPVPVSCVEQGRWNYHSRKFYSSGSASHGHLRKQMAEDVYDSYHKTRRPVSEQGKVWNEVSRKLGKMGSLSGSDALEQAYEDRQTEIENIIRDARIPDDCCGVVFAFDGKIAGMDIFDKPSTLSKLSPKLIKAYALDALEEKYDTTQISRKTVKDWICSVAEACLDSFQSPGTGVDIRIRSENLIGVSLLVEGCPVHAELFSESLSHITEVYFSTSP</sequence>
<proteinExistence type="predicted"/>
<gene>
    <name evidence="2" type="ORF">dnm_075540</name>
</gene>
<reference evidence="2" key="1">
    <citation type="journal article" date="2021" name="Microb. Physiol.">
        <title>Proteogenomic Insights into the Physiology of Marine, Sulfate-Reducing, Filamentous Desulfonema limicola and Desulfonema magnum.</title>
        <authorList>
            <person name="Schnaars V."/>
            <person name="Wohlbrand L."/>
            <person name="Scheve S."/>
            <person name="Hinrichs C."/>
            <person name="Reinhardt R."/>
            <person name="Rabus R."/>
        </authorList>
    </citation>
    <scope>NUCLEOTIDE SEQUENCE</scope>
    <source>
        <strain evidence="2">4be13</strain>
    </source>
</reference>
<dbReference type="Proteomes" id="UP000663722">
    <property type="component" value="Chromosome"/>
</dbReference>
<protein>
    <recommendedName>
        <fullName evidence="1">ARG and Rhodanese-Phosphatase-superfamily-associated domain-containing protein</fullName>
    </recommendedName>
</protein>
<evidence type="ECO:0000259" key="1">
    <source>
        <dbReference type="Pfam" id="PF20208"/>
    </source>
</evidence>
<organism evidence="2 3">
    <name type="scientific">Desulfonema magnum</name>
    <dbReference type="NCBI Taxonomy" id="45655"/>
    <lineage>
        <taxon>Bacteria</taxon>
        <taxon>Pseudomonadati</taxon>
        <taxon>Thermodesulfobacteriota</taxon>
        <taxon>Desulfobacteria</taxon>
        <taxon>Desulfobacterales</taxon>
        <taxon>Desulfococcaceae</taxon>
        <taxon>Desulfonema</taxon>
    </lineage>
</organism>
<evidence type="ECO:0000313" key="2">
    <source>
        <dbReference type="EMBL" id="QTA91486.1"/>
    </source>
</evidence>
<dbReference type="AlphaFoldDB" id="A0A975BTR2"/>
<dbReference type="Pfam" id="PF20208">
    <property type="entry name" value="ARPP-1"/>
    <property type="match status" value="1"/>
</dbReference>
<dbReference type="KEGG" id="dmm:dnm_075540"/>
<keyword evidence="3" id="KW-1185">Reference proteome</keyword>
<evidence type="ECO:0000313" key="3">
    <source>
        <dbReference type="Proteomes" id="UP000663722"/>
    </source>
</evidence>
<dbReference type="EMBL" id="CP061800">
    <property type="protein sequence ID" value="QTA91486.1"/>
    <property type="molecule type" value="Genomic_DNA"/>
</dbReference>
<name>A0A975BTR2_9BACT</name>
<accession>A0A975BTR2</accession>